<gene>
    <name evidence="2" type="ORF">Oscil6304_5255</name>
</gene>
<organism evidence="2 3">
    <name type="scientific">Oscillatoria acuminata PCC 6304</name>
    <dbReference type="NCBI Taxonomy" id="56110"/>
    <lineage>
        <taxon>Bacteria</taxon>
        <taxon>Bacillati</taxon>
        <taxon>Cyanobacteriota</taxon>
        <taxon>Cyanophyceae</taxon>
        <taxon>Oscillatoriophycideae</taxon>
        <taxon>Oscillatoriales</taxon>
        <taxon>Oscillatoriaceae</taxon>
        <taxon>Oscillatoria</taxon>
    </lineage>
</organism>
<evidence type="ECO:0000256" key="1">
    <source>
        <dbReference type="SAM" id="MobiDB-lite"/>
    </source>
</evidence>
<name>K9TQB9_9CYAN</name>
<feature type="compositionally biased region" description="Polar residues" evidence="1">
    <location>
        <begin position="134"/>
        <end position="145"/>
    </location>
</feature>
<dbReference type="Proteomes" id="UP000010367">
    <property type="component" value="Chromosome"/>
</dbReference>
<dbReference type="eggNOG" id="ENOG5031U2R">
    <property type="taxonomic scope" value="Bacteria"/>
</dbReference>
<dbReference type="AlphaFoldDB" id="K9TQB9"/>
<dbReference type="EMBL" id="CP003607">
    <property type="protein sequence ID" value="AFY84745.1"/>
    <property type="molecule type" value="Genomic_DNA"/>
</dbReference>
<keyword evidence="3" id="KW-1185">Reference proteome</keyword>
<dbReference type="KEGG" id="oac:Oscil6304_5255"/>
<sequence>MKKFRGLKRVAPSLHSSTLTHFKSDKTMINSLKASQTVVQAVKMPKLSALLGLLTLATLGIAPLPAQAGGYRVTGDSAVVQTSEQRAVVTGNGNFVDQNSTQTNIDRRGGGFGNQGVVQDQLQNADVYGHHNQVRQSNRQTTVEADSTRFAPSRPRPQKKH</sequence>
<accession>K9TQB9</accession>
<dbReference type="InParanoid" id="K9TQB9"/>
<evidence type="ECO:0000313" key="2">
    <source>
        <dbReference type="EMBL" id="AFY84745.1"/>
    </source>
</evidence>
<proteinExistence type="predicted"/>
<evidence type="ECO:0000313" key="3">
    <source>
        <dbReference type="Proteomes" id="UP000010367"/>
    </source>
</evidence>
<dbReference type="HOGENOM" id="CLU_1642033_0_0_3"/>
<protein>
    <submittedName>
        <fullName evidence="2">Uncharacterized protein</fullName>
    </submittedName>
</protein>
<reference evidence="2 3" key="1">
    <citation type="submission" date="2012-06" db="EMBL/GenBank/DDBJ databases">
        <title>Finished chromosome of genome of Oscillatoria acuminata PCC 6304.</title>
        <authorList>
            <consortium name="US DOE Joint Genome Institute"/>
            <person name="Gugger M."/>
            <person name="Coursin T."/>
            <person name="Rippka R."/>
            <person name="Tandeau De Marsac N."/>
            <person name="Huntemann M."/>
            <person name="Wei C.-L."/>
            <person name="Han J."/>
            <person name="Detter J.C."/>
            <person name="Han C."/>
            <person name="Tapia R."/>
            <person name="Davenport K."/>
            <person name="Daligault H."/>
            <person name="Erkkila T."/>
            <person name="Gu W."/>
            <person name="Munk A.C.C."/>
            <person name="Teshima H."/>
            <person name="Xu Y."/>
            <person name="Chain P."/>
            <person name="Chen A."/>
            <person name="Krypides N."/>
            <person name="Mavromatis K."/>
            <person name="Markowitz V."/>
            <person name="Szeto E."/>
            <person name="Ivanova N."/>
            <person name="Mikhailova N."/>
            <person name="Ovchinnikova G."/>
            <person name="Pagani I."/>
            <person name="Pati A."/>
            <person name="Goodwin L."/>
            <person name="Peters L."/>
            <person name="Pitluck S."/>
            <person name="Woyke T."/>
            <person name="Kerfeld C."/>
        </authorList>
    </citation>
    <scope>NUCLEOTIDE SEQUENCE [LARGE SCALE GENOMIC DNA]</scope>
    <source>
        <strain evidence="2 3">PCC 6304</strain>
    </source>
</reference>
<feature type="region of interest" description="Disordered" evidence="1">
    <location>
        <begin position="134"/>
        <end position="161"/>
    </location>
</feature>